<dbReference type="Pfam" id="PF13715">
    <property type="entry name" value="CarbopepD_reg_2"/>
    <property type="match status" value="1"/>
</dbReference>
<keyword evidence="3 8" id="KW-1134">Transmembrane beta strand</keyword>
<dbReference type="InterPro" id="IPR010104">
    <property type="entry name" value="TonB_rcpt_bac"/>
</dbReference>
<evidence type="ECO:0000256" key="3">
    <source>
        <dbReference type="ARBA" id="ARBA00022452"/>
    </source>
</evidence>
<dbReference type="SUPFAM" id="SSF49452">
    <property type="entry name" value="Starch-binding domain-like"/>
    <property type="match status" value="1"/>
</dbReference>
<keyword evidence="5 9" id="KW-0798">TonB box</keyword>
<organism evidence="12 13">
    <name type="scientific">Steroidobacter agaridevorans</name>
    <dbReference type="NCBI Taxonomy" id="2695856"/>
    <lineage>
        <taxon>Bacteria</taxon>
        <taxon>Pseudomonadati</taxon>
        <taxon>Pseudomonadota</taxon>
        <taxon>Gammaproteobacteria</taxon>
        <taxon>Steroidobacterales</taxon>
        <taxon>Steroidobacteraceae</taxon>
        <taxon>Steroidobacter</taxon>
    </lineage>
</organism>
<dbReference type="InterPro" id="IPR000531">
    <property type="entry name" value="Beta-barrel_TonB"/>
</dbReference>
<dbReference type="InterPro" id="IPR036942">
    <property type="entry name" value="Beta-barrel_TonB_sf"/>
</dbReference>
<keyword evidence="13" id="KW-1185">Reference proteome</keyword>
<evidence type="ECO:0000256" key="6">
    <source>
        <dbReference type="ARBA" id="ARBA00023136"/>
    </source>
</evidence>
<evidence type="ECO:0000313" key="12">
    <source>
        <dbReference type="EMBL" id="GFE84052.1"/>
    </source>
</evidence>
<dbReference type="NCBIfam" id="TIGR01782">
    <property type="entry name" value="TonB-Xanth-Caul"/>
    <property type="match status" value="1"/>
</dbReference>
<name>A0A829YMI4_9GAMM</name>
<sequence length="933" mass="103007">MTALVVAGSCVTSAALAGSLSGRVSDASGVKSLRSAEVEIVELQRRAQTGNDGSFRFSDIPDGSYTLRTQYVGADPVEIKVNVAGDTRSEDILLGAARADGGYIDNVLVVGQRASLASALSRQRAADGVESVLSRDGIGQFPDQNAAESLRRVAGINVLNDQGEGRFVAVRGLSPDLNAASINGARVPAPESDVRSVALDVIPAELIESIEIKKSLTPDMDADTIGASIEINTTSAFDRNEPFLSFSGEGSFNDMNNEWSPKGSLDFSTTINDRLGIAGGLSHYKREFSTDNIEMDGWKLSDDDVAFAETVEYRDYDVERTRLGGSLSLDFRASDTTTLYARFLRSEFEDQEYRGRLIFEMDEDPNSGEANTANFSDADGEIQAVRDIKDRFEKQTITSLNLGGETFAGAWTLKYNGSWSAAKEREAGSLDPVEFQREFDGDDELDVSFDYSDWRLPRYTLSGNNVAAFSDPAEFEFDKIERTTFSLAEDEEFAARFDIARDFALSNGQFTFQFGAKGRLREKTYDKQADIFDGFDGDFTLADVAGSPSYGLAGIGPVPSGPAVRDFIDSNIADFELNDVDTAFESNIAYYSVDEDIYAGYVLGRLDRGPLRLIGGVRVEQTRNDIRANAVEMVEGEDDTDVNVTPTRFERDYTDVLPSLNVRYQAAEDVLLRAGVYRSLVRPQIGQLAPRFVVEQTTDEDDNGEEVVLREGEFGNPELKPYDAWNVDVSAEWYLGNSGVLQAGVFYKRIEDFIVNVVFEDSEFLGVEFSEATIPQNGDEAKVKGFELSYQQALSFLPGVLDGVIVGFNYTYTDAEGEIGDRTISLPASAENTFNASLGYEKGPLSLRLTAAFRDKYLDELGDDPEQDRFVEDHIQFDLSAKYRVTPQFQVFAEFVNLGDEPYVAYRNLGGRKRLLQYEEYSWTGKTGFRYSF</sequence>
<feature type="domain" description="TonB-dependent receptor plug" evidence="11">
    <location>
        <begin position="124"/>
        <end position="226"/>
    </location>
</feature>
<evidence type="ECO:0000256" key="1">
    <source>
        <dbReference type="ARBA" id="ARBA00004571"/>
    </source>
</evidence>
<dbReference type="Pfam" id="PF00593">
    <property type="entry name" value="TonB_dep_Rec_b-barrel"/>
    <property type="match status" value="1"/>
</dbReference>
<evidence type="ECO:0000259" key="11">
    <source>
        <dbReference type="Pfam" id="PF07715"/>
    </source>
</evidence>
<keyword evidence="12" id="KW-0675">Receptor</keyword>
<dbReference type="EMBL" id="BLJN01000007">
    <property type="protein sequence ID" value="GFE84052.1"/>
    <property type="molecule type" value="Genomic_DNA"/>
</dbReference>
<accession>A0A829YMI4</accession>
<dbReference type="InterPro" id="IPR037066">
    <property type="entry name" value="Plug_dom_sf"/>
</dbReference>
<dbReference type="GO" id="GO:0009279">
    <property type="term" value="C:cell outer membrane"/>
    <property type="evidence" value="ECO:0007669"/>
    <property type="project" value="UniProtKB-SubCell"/>
</dbReference>
<keyword evidence="7 8" id="KW-0998">Cell outer membrane</keyword>
<dbReference type="CDD" id="cd01347">
    <property type="entry name" value="ligand_gated_channel"/>
    <property type="match status" value="1"/>
</dbReference>
<comment type="subcellular location">
    <subcellularLocation>
        <location evidence="1 8">Cell outer membrane</location>
        <topology evidence="1 8">Multi-pass membrane protein</topology>
    </subcellularLocation>
</comment>
<dbReference type="PANTHER" id="PTHR40980">
    <property type="entry name" value="PLUG DOMAIN-CONTAINING PROTEIN"/>
    <property type="match status" value="1"/>
</dbReference>
<gene>
    <name evidence="12" type="ORF">GCM10011487_60520</name>
</gene>
<evidence type="ECO:0000256" key="2">
    <source>
        <dbReference type="ARBA" id="ARBA00022448"/>
    </source>
</evidence>
<evidence type="ECO:0000256" key="8">
    <source>
        <dbReference type="PROSITE-ProRule" id="PRU01360"/>
    </source>
</evidence>
<dbReference type="Proteomes" id="UP000445000">
    <property type="component" value="Unassembled WGS sequence"/>
</dbReference>
<comment type="caution">
    <text evidence="12">The sequence shown here is derived from an EMBL/GenBank/DDBJ whole genome shotgun (WGS) entry which is preliminary data.</text>
</comment>
<evidence type="ECO:0000313" key="13">
    <source>
        <dbReference type="Proteomes" id="UP000445000"/>
    </source>
</evidence>
<dbReference type="Pfam" id="PF07715">
    <property type="entry name" value="Plug"/>
    <property type="match status" value="1"/>
</dbReference>
<dbReference type="SUPFAM" id="SSF56935">
    <property type="entry name" value="Porins"/>
    <property type="match status" value="1"/>
</dbReference>
<proteinExistence type="inferred from homology"/>
<evidence type="ECO:0000256" key="5">
    <source>
        <dbReference type="ARBA" id="ARBA00023077"/>
    </source>
</evidence>
<keyword evidence="6 8" id="KW-0472">Membrane</keyword>
<dbReference type="Gene3D" id="2.170.130.10">
    <property type="entry name" value="TonB-dependent receptor, plug domain"/>
    <property type="match status" value="1"/>
</dbReference>
<evidence type="ECO:0000256" key="9">
    <source>
        <dbReference type="RuleBase" id="RU003357"/>
    </source>
</evidence>
<keyword evidence="2 8" id="KW-0813">Transport</keyword>
<dbReference type="PROSITE" id="PS52016">
    <property type="entry name" value="TONB_DEPENDENT_REC_3"/>
    <property type="match status" value="1"/>
</dbReference>
<dbReference type="GO" id="GO:0030246">
    <property type="term" value="F:carbohydrate binding"/>
    <property type="evidence" value="ECO:0007669"/>
    <property type="project" value="InterPro"/>
</dbReference>
<evidence type="ECO:0000256" key="4">
    <source>
        <dbReference type="ARBA" id="ARBA00022692"/>
    </source>
</evidence>
<reference evidence="13" key="1">
    <citation type="submission" date="2020-01" db="EMBL/GenBank/DDBJ databases">
        <title>'Steroidobacter agaridevorans' sp. nov., agar-degrading bacteria isolated from rhizosphere soils.</title>
        <authorList>
            <person name="Ikenaga M."/>
            <person name="Kataoka M."/>
            <person name="Murouchi A."/>
            <person name="Katsuragi S."/>
            <person name="Sakai M."/>
        </authorList>
    </citation>
    <scope>NUCLEOTIDE SEQUENCE [LARGE SCALE GENOMIC DNA]</scope>
    <source>
        <strain evidence="13">YU21-B</strain>
    </source>
</reference>
<evidence type="ECO:0000259" key="10">
    <source>
        <dbReference type="Pfam" id="PF00593"/>
    </source>
</evidence>
<dbReference type="InterPro" id="IPR039426">
    <property type="entry name" value="TonB-dep_rcpt-like"/>
</dbReference>
<dbReference type="InterPro" id="IPR012910">
    <property type="entry name" value="Plug_dom"/>
</dbReference>
<dbReference type="PANTHER" id="PTHR40980:SF4">
    <property type="entry name" value="TONB-DEPENDENT RECEPTOR-LIKE BETA-BARREL DOMAIN-CONTAINING PROTEIN"/>
    <property type="match status" value="1"/>
</dbReference>
<comment type="similarity">
    <text evidence="8 9">Belongs to the TonB-dependent receptor family.</text>
</comment>
<feature type="domain" description="TonB-dependent receptor-like beta-barrel" evidence="10">
    <location>
        <begin position="441"/>
        <end position="898"/>
    </location>
</feature>
<dbReference type="InterPro" id="IPR013784">
    <property type="entry name" value="Carb-bd-like_fold"/>
</dbReference>
<evidence type="ECO:0000256" key="7">
    <source>
        <dbReference type="ARBA" id="ARBA00023237"/>
    </source>
</evidence>
<dbReference type="Gene3D" id="2.60.40.1120">
    <property type="entry name" value="Carboxypeptidase-like, regulatory domain"/>
    <property type="match status" value="1"/>
</dbReference>
<dbReference type="AlphaFoldDB" id="A0A829YMI4"/>
<protein>
    <submittedName>
        <fullName evidence="12">TonB-dependent receptor</fullName>
    </submittedName>
</protein>
<dbReference type="Gene3D" id="2.40.170.20">
    <property type="entry name" value="TonB-dependent receptor, beta-barrel domain"/>
    <property type="match status" value="1"/>
</dbReference>
<keyword evidence="4 8" id="KW-0812">Transmembrane</keyword>